<proteinExistence type="predicted"/>
<organism evidence="3 4">
    <name type="scientific">Acorus gramineus</name>
    <name type="common">Dwarf sweet flag</name>
    <dbReference type="NCBI Taxonomy" id="55184"/>
    <lineage>
        <taxon>Eukaryota</taxon>
        <taxon>Viridiplantae</taxon>
        <taxon>Streptophyta</taxon>
        <taxon>Embryophyta</taxon>
        <taxon>Tracheophyta</taxon>
        <taxon>Spermatophyta</taxon>
        <taxon>Magnoliopsida</taxon>
        <taxon>Liliopsida</taxon>
        <taxon>Acoraceae</taxon>
        <taxon>Acorus</taxon>
    </lineage>
</organism>
<dbReference type="SUPFAM" id="SSF51735">
    <property type="entry name" value="NAD(P)-binding Rossmann-fold domains"/>
    <property type="match status" value="1"/>
</dbReference>
<sequence>MTMIAYKYPDIQVVVVNISASHIKAWNSDHFPIFESALDNVSAPAMGVNLHFSFDVESHAVDSNIIFISVNTPTKTHGLGAGKTADLTYA</sequence>
<name>A0AAV9AAL6_ACOGR</name>
<dbReference type="InterPro" id="IPR028356">
    <property type="entry name" value="UDPglc_DH_euk"/>
</dbReference>
<dbReference type="InterPro" id="IPR036291">
    <property type="entry name" value="NAD(P)-bd_dom_sf"/>
</dbReference>
<evidence type="ECO:0000259" key="2">
    <source>
        <dbReference type="Pfam" id="PF03721"/>
    </source>
</evidence>
<gene>
    <name evidence="3" type="ORF">QJS04_geneDACA002201</name>
</gene>
<keyword evidence="4" id="KW-1185">Reference proteome</keyword>
<dbReference type="InterPro" id="IPR001732">
    <property type="entry name" value="UDP-Glc/GDP-Man_DH_N"/>
</dbReference>
<dbReference type="Pfam" id="PF03721">
    <property type="entry name" value="UDPG_MGDP_dh_N"/>
    <property type="match status" value="1"/>
</dbReference>
<evidence type="ECO:0000256" key="1">
    <source>
        <dbReference type="ARBA" id="ARBA00047473"/>
    </source>
</evidence>
<dbReference type="Gene3D" id="3.40.50.720">
    <property type="entry name" value="NAD(P)-binding Rossmann-like Domain"/>
    <property type="match status" value="1"/>
</dbReference>
<reference evidence="3" key="2">
    <citation type="submission" date="2023-06" db="EMBL/GenBank/DDBJ databases">
        <authorList>
            <person name="Ma L."/>
            <person name="Liu K.-W."/>
            <person name="Li Z."/>
            <person name="Hsiao Y.-Y."/>
            <person name="Qi Y."/>
            <person name="Fu T."/>
            <person name="Tang G."/>
            <person name="Zhang D."/>
            <person name="Sun W.-H."/>
            <person name="Liu D.-K."/>
            <person name="Li Y."/>
            <person name="Chen G.-Z."/>
            <person name="Liu X.-D."/>
            <person name="Liao X.-Y."/>
            <person name="Jiang Y.-T."/>
            <person name="Yu X."/>
            <person name="Hao Y."/>
            <person name="Huang J."/>
            <person name="Zhao X.-W."/>
            <person name="Ke S."/>
            <person name="Chen Y.-Y."/>
            <person name="Wu W.-L."/>
            <person name="Hsu J.-L."/>
            <person name="Lin Y.-F."/>
            <person name="Huang M.-D."/>
            <person name="Li C.-Y."/>
            <person name="Huang L."/>
            <person name="Wang Z.-W."/>
            <person name="Zhao X."/>
            <person name="Zhong W.-Y."/>
            <person name="Peng D.-H."/>
            <person name="Ahmad S."/>
            <person name="Lan S."/>
            <person name="Zhang J.-S."/>
            <person name="Tsai W.-C."/>
            <person name="Van De Peer Y."/>
            <person name="Liu Z.-J."/>
        </authorList>
    </citation>
    <scope>NUCLEOTIDE SEQUENCE</scope>
    <source>
        <strain evidence="3">SCP</strain>
        <tissue evidence="3">Leaves</tissue>
    </source>
</reference>
<comment type="catalytic activity">
    <reaction evidence="1">
        <text>UDP-alpha-D-glucose + 2 NAD(+) + H2O = UDP-alpha-D-glucuronate + 2 NADH + 3 H(+)</text>
        <dbReference type="Rhea" id="RHEA:23596"/>
        <dbReference type="ChEBI" id="CHEBI:15377"/>
        <dbReference type="ChEBI" id="CHEBI:15378"/>
        <dbReference type="ChEBI" id="CHEBI:57540"/>
        <dbReference type="ChEBI" id="CHEBI:57945"/>
        <dbReference type="ChEBI" id="CHEBI:58052"/>
        <dbReference type="ChEBI" id="CHEBI:58885"/>
        <dbReference type="EC" id="1.1.1.22"/>
    </reaction>
</comment>
<dbReference type="GO" id="GO:0051287">
    <property type="term" value="F:NAD binding"/>
    <property type="evidence" value="ECO:0007669"/>
    <property type="project" value="InterPro"/>
</dbReference>
<reference evidence="3" key="1">
    <citation type="journal article" date="2023" name="Nat. Commun.">
        <title>Diploid and tetraploid genomes of Acorus and the evolution of monocots.</title>
        <authorList>
            <person name="Ma L."/>
            <person name="Liu K.W."/>
            <person name="Li Z."/>
            <person name="Hsiao Y.Y."/>
            <person name="Qi Y."/>
            <person name="Fu T."/>
            <person name="Tang G.D."/>
            <person name="Zhang D."/>
            <person name="Sun W.H."/>
            <person name="Liu D.K."/>
            <person name="Li Y."/>
            <person name="Chen G.Z."/>
            <person name="Liu X.D."/>
            <person name="Liao X.Y."/>
            <person name="Jiang Y.T."/>
            <person name="Yu X."/>
            <person name="Hao Y."/>
            <person name="Huang J."/>
            <person name="Zhao X.W."/>
            <person name="Ke S."/>
            <person name="Chen Y.Y."/>
            <person name="Wu W.L."/>
            <person name="Hsu J.L."/>
            <person name="Lin Y.F."/>
            <person name="Huang M.D."/>
            <person name="Li C.Y."/>
            <person name="Huang L."/>
            <person name="Wang Z.W."/>
            <person name="Zhao X."/>
            <person name="Zhong W.Y."/>
            <person name="Peng D.H."/>
            <person name="Ahmad S."/>
            <person name="Lan S."/>
            <person name="Zhang J.S."/>
            <person name="Tsai W.C."/>
            <person name="Van de Peer Y."/>
            <person name="Liu Z.J."/>
        </authorList>
    </citation>
    <scope>NUCLEOTIDE SEQUENCE</scope>
    <source>
        <strain evidence="3">SCP</strain>
    </source>
</reference>
<dbReference type="Proteomes" id="UP001179952">
    <property type="component" value="Unassembled WGS sequence"/>
</dbReference>
<dbReference type="EMBL" id="JAUJYN010000011">
    <property type="protein sequence ID" value="KAK1261255.1"/>
    <property type="molecule type" value="Genomic_DNA"/>
</dbReference>
<protein>
    <submittedName>
        <fullName evidence="3">UDP-glucose 6-dehydrogenase 2</fullName>
    </submittedName>
</protein>
<comment type="caution">
    <text evidence="3">The sequence shown here is derived from an EMBL/GenBank/DDBJ whole genome shotgun (WGS) entry which is preliminary data.</text>
</comment>
<evidence type="ECO:0000313" key="3">
    <source>
        <dbReference type="EMBL" id="KAK1261255.1"/>
    </source>
</evidence>
<dbReference type="PANTHER" id="PTHR11374:SF3">
    <property type="entry name" value="UDP-GLUCOSE 6-DEHYDROGENASE"/>
    <property type="match status" value="1"/>
</dbReference>
<dbReference type="GO" id="GO:0005634">
    <property type="term" value="C:nucleus"/>
    <property type="evidence" value="ECO:0007669"/>
    <property type="project" value="TreeGrafter"/>
</dbReference>
<dbReference type="GO" id="GO:0003979">
    <property type="term" value="F:UDP-glucose 6-dehydrogenase activity"/>
    <property type="evidence" value="ECO:0007669"/>
    <property type="project" value="UniProtKB-EC"/>
</dbReference>
<evidence type="ECO:0000313" key="4">
    <source>
        <dbReference type="Proteomes" id="UP001179952"/>
    </source>
</evidence>
<dbReference type="PANTHER" id="PTHR11374">
    <property type="entry name" value="UDP-GLUCOSE DEHYDROGENASE/UDP-MANNAC DEHYDROGENASE"/>
    <property type="match status" value="1"/>
</dbReference>
<dbReference type="AlphaFoldDB" id="A0AAV9AAL6"/>
<accession>A0AAV9AAL6</accession>
<dbReference type="GO" id="GO:0006024">
    <property type="term" value="P:glycosaminoglycan biosynthetic process"/>
    <property type="evidence" value="ECO:0007669"/>
    <property type="project" value="TreeGrafter"/>
</dbReference>
<feature type="domain" description="UDP-glucose/GDP-mannose dehydrogenase N-terminal" evidence="2">
    <location>
        <begin position="2"/>
        <end position="89"/>
    </location>
</feature>